<keyword evidence="3" id="KW-1185">Reference proteome</keyword>
<dbReference type="Ensembl" id="ENSEBUT00000013832.1">
    <property type="protein sequence ID" value="ENSEBUP00000013256.1"/>
    <property type="gene ID" value="ENSEBUG00000008378.1"/>
</dbReference>
<dbReference type="Proteomes" id="UP000694388">
    <property type="component" value="Unplaced"/>
</dbReference>
<organism evidence="2 3">
    <name type="scientific">Eptatretus burgeri</name>
    <name type="common">Inshore hagfish</name>
    <dbReference type="NCBI Taxonomy" id="7764"/>
    <lineage>
        <taxon>Eukaryota</taxon>
        <taxon>Metazoa</taxon>
        <taxon>Chordata</taxon>
        <taxon>Craniata</taxon>
        <taxon>Vertebrata</taxon>
        <taxon>Cyclostomata</taxon>
        <taxon>Myxini</taxon>
        <taxon>Myxiniformes</taxon>
        <taxon>Myxinidae</taxon>
        <taxon>Eptatretinae</taxon>
        <taxon>Eptatretus</taxon>
    </lineage>
</organism>
<dbReference type="AlphaFoldDB" id="A0A8C4QD47"/>
<dbReference type="InterPro" id="IPR026791">
    <property type="entry name" value="DOCK"/>
</dbReference>
<dbReference type="OMA" id="YTHADSE"/>
<evidence type="ECO:0000313" key="2">
    <source>
        <dbReference type="Ensembl" id="ENSEBUP00000013256.1"/>
    </source>
</evidence>
<evidence type="ECO:0000256" key="1">
    <source>
        <dbReference type="SAM" id="MobiDB-lite"/>
    </source>
</evidence>
<reference evidence="2" key="1">
    <citation type="submission" date="2025-08" db="UniProtKB">
        <authorList>
            <consortium name="Ensembl"/>
        </authorList>
    </citation>
    <scope>IDENTIFICATION</scope>
</reference>
<accession>A0A8C4QD47</accession>
<feature type="region of interest" description="Disordered" evidence="1">
    <location>
        <begin position="481"/>
        <end position="519"/>
    </location>
</feature>
<dbReference type="GO" id="GO:0005085">
    <property type="term" value="F:guanyl-nucleotide exchange factor activity"/>
    <property type="evidence" value="ECO:0007669"/>
    <property type="project" value="InterPro"/>
</dbReference>
<dbReference type="PANTHER" id="PTHR23317:SF26">
    <property type="entry name" value="ZIZIMIN, ISOFORM K"/>
    <property type="match status" value="1"/>
</dbReference>
<evidence type="ECO:0000313" key="3">
    <source>
        <dbReference type="Proteomes" id="UP000694388"/>
    </source>
</evidence>
<dbReference type="GO" id="GO:0007264">
    <property type="term" value="P:small GTPase-mediated signal transduction"/>
    <property type="evidence" value="ECO:0007669"/>
    <property type="project" value="InterPro"/>
</dbReference>
<protein>
    <submittedName>
        <fullName evidence="2">Uncharacterized protein</fullName>
    </submittedName>
</protein>
<dbReference type="GeneTree" id="ENSGT00940000167752"/>
<dbReference type="SUPFAM" id="SSF48371">
    <property type="entry name" value="ARM repeat"/>
    <property type="match status" value="1"/>
</dbReference>
<dbReference type="PANTHER" id="PTHR23317">
    <property type="entry name" value="DEDICATOR OF CYTOKINESIS DOCK"/>
    <property type="match status" value="1"/>
</dbReference>
<reference evidence="2" key="2">
    <citation type="submission" date="2025-09" db="UniProtKB">
        <authorList>
            <consortium name="Ensembl"/>
        </authorList>
    </citation>
    <scope>IDENTIFICATION</scope>
</reference>
<dbReference type="InterPro" id="IPR016024">
    <property type="entry name" value="ARM-type_fold"/>
</dbReference>
<sequence>MEQGASSGLVDSIKDLHEIKPQVLIHFLPTLLNQLLRLLTLSIHEDVSINTARLLVHIIDQCQKESCMMYLHSYVKRIFKIEVRDQATDRTTHEALAKALVILLDPTFDSSFVEKLLKHLWFFYELIHKSMVQYLVQTGLDSVPRGQRFPASVHEALKAGISNAAQRVIQRQREGPEEARLANRSVATFLTHCFSLMDRGFVFCLFNNYANTFSHPDNKTLMEMKFEVLQTLGNYEHFVPLNLPLLPMPKEQAMAQNTCWHMRVNEAFCRRHFPVGLILRELGVALCEGSTELRHPAISTLRGLITKHALDTRYAGQDRQKRVATLYLPLLSLIQECAHSIISMSVGLQQDNLNCKEEILPAGPPRSAGLGLELPAFSFQAGGTLRSSESRISVTSIDSVGSVAERRSTMDCSSLVLQQEKLTKSEVRSLLLVFLHILKHIPPDALLAYWKQLSPANIPGFFSLLEMCVKHFKYCGKNHHGTSTASDQTHHQRSRSHTAALVRRSQTLPTRRSAHGIPRTARVRSHDGVEVSEALLAAHLSTEVCLTILDVLDLFTTHHKEQLLIDQGDNALMRNVFGVYLAFLQIGQSLAAQAHIFAAFHLFLNQFKLAFFRGRAAMCEALCMEVLRCSCSRLSDVRSHACLLLHLLMRLDFELTGRTGLSRTHTQIVVAVSRLIADMPELGEGGG</sequence>
<name>A0A8C4QD47_EPTBU</name>
<proteinExistence type="predicted"/>